<proteinExistence type="predicted"/>
<comment type="caution">
    <text evidence="2">The sequence shown here is derived from an EMBL/GenBank/DDBJ whole genome shotgun (WGS) entry which is preliminary data.</text>
</comment>
<dbReference type="EMBL" id="BSYO01000009">
    <property type="protein sequence ID" value="GMH09751.1"/>
    <property type="molecule type" value="Genomic_DNA"/>
</dbReference>
<keyword evidence="3" id="KW-1185">Reference proteome</keyword>
<reference evidence="2" key="1">
    <citation type="submission" date="2023-05" db="EMBL/GenBank/DDBJ databases">
        <title>Nepenthes gracilis genome sequencing.</title>
        <authorList>
            <person name="Fukushima K."/>
        </authorList>
    </citation>
    <scope>NUCLEOTIDE SEQUENCE</scope>
    <source>
        <strain evidence="2">SING2019-196</strain>
    </source>
</reference>
<feature type="chain" id="PRO_5042072979" description="Secreted protein" evidence="1">
    <location>
        <begin position="21"/>
        <end position="223"/>
    </location>
</feature>
<accession>A0AAD3XMI6</accession>
<feature type="signal peptide" evidence="1">
    <location>
        <begin position="1"/>
        <end position="20"/>
    </location>
</feature>
<gene>
    <name evidence="2" type="ORF">Nepgr_011592</name>
</gene>
<dbReference type="AlphaFoldDB" id="A0AAD3XMI6"/>
<evidence type="ECO:0000313" key="3">
    <source>
        <dbReference type="Proteomes" id="UP001279734"/>
    </source>
</evidence>
<evidence type="ECO:0000256" key="1">
    <source>
        <dbReference type="SAM" id="SignalP"/>
    </source>
</evidence>
<dbReference type="Proteomes" id="UP001279734">
    <property type="component" value="Unassembled WGS sequence"/>
</dbReference>
<organism evidence="2 3">
    <name type="scientific">Nepenthes gracilis</name>
    <name type="common">Slender pitcher plant</name>
    <dbReference type="NCBI Taxonomy" id="150966"/>
    <lineage>
        <taxon>Eukaryota</taxon>
        <taxon>Viridiplantae</taxon>
        <taxon>Streptophyta</taxon>
        <taxon>Embryophyta</taxon>
        <taxon>Tracheophyta</taxon>
        <taxon>Spermatophyta</taxon>
        <taxon>Magnoliopsida</taxon>
        <taxon>eudicotyledons</taxon>
        <taxon>Gunneridae</taxon>
        <taxon>Pentapetalae</taxon>
        <taxon>Caryophyllales</taxon>
        <taxon>Nepenthaceae</taxon>
        <taxon>Nepenthes</taxon>
    </lineage>
</organism>
<protein>
    <recommendedName>
        <fullName evidence="4">Secreted protein</fullName>
    </recommendedName>
</protein>
<sequence length="223" mass="23912">MGVFGIKAILFLFLPPTAFALDVFGCLCKHMFRSEVLLSISMWKDANFFVLKLANTSSLLACESLVERQYSFFAIFRNAGIKCCRPRRCSVQKVALDFGGASLLGLNSLVVSLGLGGVSQSDDLDLRAKGKHALPGSLADRIPGKQQGDGARNSLLIPAGTAHGSSTSHPDSEAKLCVTTTLNTVGYASPHNQLGRPCIRTRCISTLITSIQWAQGTKTLAQH</sequence>
<evidence type="ECO:0000313" key="2">
    <source>
        <dbReference type="EMBL" id="GMH09751.1"/>
    </source>
</evidence>
<keyword evidence="1" id="KW-0732">Signal</keyword>
<name>A0AAD3XMI6_NEPGR</name>
<evidence type="ECO:0008006" key="4">
    <source>
        <dbReference type="Google" id="ProtNLM"/>
    </source>
</evidence>